<dbReference type="EMBL" id="LAZR01002142">
    <property type="protein sequence ID" value="KKN33905.1"/>
    <property type="molecule type" value="Genomic_DNA"/>
</dbReference>
<accession>A0A0F9PQ63</accession>
<comment type="caution">
    <text evidence="3">The sequence shown here is derived from an EMBL/GenBank/DDBJ whole genome shotgun (WGS) entry which is preliminary data.</text>
</comment>
<evidence type="ECO:0000256" key="2">
    <source>
        <dbReference type="SAM" id="Phobius"/>
    </source>
</evidence>
<feature type="region of interest" description="Disordered" evidence="1">
    <location>
        <begin position="759"/>
        <end position="785"/>
    </location>
</feature>
<keyword evidence="2" id="KW-1133">Transmembrane helix</keyword>
<reference evidence="3" key="1">
    <citation type="journal article" date="2015" name="Nature">
        <title>Complex archaea that bridge the gap between prokaryotes and eukaryotes.</title>
        <authorList>
            <person name="Spang A."/>
            <person name="Saw J.H."/>
            <person name="Jorgensen S.L."/>
            <person name="Zaremba-Niedzwiedzka K."/>
            <person name="Martijn J."/>
            <person name="Lind A.E."/>
            <person name="van Eijk R."/>
            <person name="Schleper C."/>
            <person name="Guy L."/>
            <person name="Ettema T.J."/>
        </authorList>
    </citation>
    <scope>NUCLEOTIDE SEQUENCE</scope>
</reference>
<feature type="transmembrane region" description="Helical" evidence="2">
    <location>
        <begin position="817"/>
        <end position="837"/>
    </location>
</feature>
<keyword evidence="2" id="KW-0812">Transmembrane</keyword>
<name>A0A0F9PQ63_9ZZZZ</name>
<protein>
    <submittedName>
        <fullName evidence="3">Uncharacterized protein</fullName>
    </submittedName>
</protein>
<organism evidence="3">
    <name type="scientific">marine sediment metagenome</name>
    <dbReference type="NCBI Taxonomy" id="412755"/>
    <lineage>
        <taxon>unclassified sequences</taxon>
        <taxon>metagenomes</taxon>
        <taxon>ecological metagenomes</taxon>
    </lineage>
</organism>
<sequence length="888" mass="94331">MRVIRLAVTVLIALVLTVLVVRAAVDSSTALYFVNFRALNPVSAQTDLQVPFGLSGQALVDQNFINSSGLNSVVVGTDGELVPAMPASLQNSLESCKQYVDIGATYTTYTTECNDDAVGDIGFFLGTPAVDDSFLFGLQSPGRILSFSISQAAIWDADVVWYYWNGSDWVELDDVEDTSVDFTVSGFNTLAFDLPTDWAESTVDSVVSFWVRANIDTITTTTTLPAGTRSWWQSGNWWTYADSIGQNEQVSYTLYLGGSTDFQTFHYLFPGMAGITTPDDPTIELGGTFTVEWVGYLDPDSSGDLVNKASAFRVYWSASGVLTLAINGSDITAVTSITAAERTVTVVSDGTNVSLSVSGVGSATASAVSVTDNGSDWVWVDQVAMVYLKRILVGFPLQDIDDTVAEWDAGTLVDTDGVADAGNGHLELLSSGEWDGSGFEVPIGWTGMPRSGQTVGWEDDCTVPWDNTCYDALTFFRGETPPSSSADSGLYQQFSASPGEAWSVQGQCQTNTIVFGQAEHLVGVEFLDSGFSSLADNRSSATCGLSVWASVSLQNQTAPASTVYVRLHVWMNATTIGSRGIDSYWDAVVGCQCTSTPAWPAASGNSIVNPSFELTHAATGTRVSPAFNVTSVTDVSETSIRWDATAGAGEAVVVEFSTDAGVSYTPVSTEGPIPGVSTGDDLSGASDYHSRVTLTGSGQGTPEIDNLVVTVFGTGDVDLLYELNTMPSISLLDRSSNTNNGAFSFPTATSTSITVSQDPLRSTQVVESKQSQESAPDVADEVDPGNWQGGSFDPSNIPFNSLWATLSDLTGGDIPVIVYWVVFATWVVIFSGVITFVVTQSVPWAAAVMGLALLGFTSFGGGLFPPWIFFFFAVMAMAASVYVKVRGL</sequence>
<gene>
    <name evidence="3" type="ORF">LCGC14_0798980</name>
</gene>
<evidence type="ECO:0000313" key="3">
    <source>
        <dbReference type="EMBL" id="KKN33905.1"/>
    </source>
</evidence>
<feature type="compositionally biased region" description="Polar residues" evidence="1">
    <location>
        <begin position="759"/>
        <end position="774"/>
    </location>
</feature>
<evidence type="ECO:0000256" key="1">
    <source>
        <dbReference type="SAM" id="MobiDB-lite"/>
    </source>
</evidence>
<proteinExistence type="predicted"/>
<dbReference type="AlphaFoldDB" id="A0A0F9PQ63"/>
<keyword evidence="2" id="KW-0472">Membrane</keyword>